<reference evidence="4" key="1">
    <citation type="submission" date="2024-04" db="EMBL/GenBank/DDBJ databases">
        <authorList>
            <person name="Shaw F."/>
            <person name="Minotto A."/>
        </authorList>
    </citation>
    <scope>NUCLEOTIDE SEQUENCE [LARGE SCALE GENOMIC DNA]</scope>
</reference>
<feature type="compositionally biased region" description="Basic and acidic residues" evidence="1">
    <location>
        <begin position="7"/>
        <end position="16"/>
    </location>
</feature>
<feature type="region of interest" description="Disordered" evidence="1">
    <location>
        <begin position="302"/>
        <end position="369"/>
    </location>
</feature>
<dbReference type="EMBL" id="OZ037948">
    <property type="protein sequence ID" value="CAL1709406.1"/>
    <property type="molecule type" value="Genomic_DNA"/>
</dbReference>
<proteinExistence type="predicted"/>
<organism evidence="3 4">
    <name type="scientific">Somion occarium</name>
    <dbReference type="NCBI Taxonomy" id="3059160"/>
    <lineage>
        <taxon>Eukaryota</taxon>
        <taxon>Fungi</taxon>
        <taxon>Dikarya</taxon>
        <taxon>Basidiomycota</taxon>
        <taxon>Agaricomycotina</taxon>
        <taxon>Agaricomycetes</taxon>
        <taxon>Polyporales</taxon>
        <taxon>Cerrenaceae</taxon>
        <taxon>Somion</taxon>
    </lineage>
</organism>
<evidence type="ECO:0000313" key="3">
    <source>
        <dbReference type="EMBL" id="CAL1709406.1"/>
    </source>
</evidence>
<dbReference type="Pfam" id="PF07393">
    <property type="entry name" value="Sec10_HB"/>
    <property type="match status" value="1"/>
</dbReference>
<keyword evidence="4" id="KW-1185">Reference proteome</keyword>
<dbReference type="InterPro" id="IPR048627">
    <property type="entry name" value="Sec10_HB"/>
</dbReference>
<feature type="domain" description="Exocyst complex component Sec10-like alpha-helical bundle" evidence="2">
    <location>
        <begin position="50"/>
        <end position="488"/>
    </location>
</feature>
<sequence length="626" mass="70814">MTAFDTSDSKNDEANMKETSQASWDIWDGPPDRWELARAWADKREIFYDQSKWDPLENFTEDGQLDFDAMDAFMGHVLRALEEHGTRAVNVFPPEAGVLLAFAERLAHEVIAEYIASLLDRAREISNEMFLKAAAGSFKEAWRLVDATFKVASTRSDAAITQTQAEDVVYRMFESNMDEYLDEEVEFINQSFDAICRTWEKQLSERATIPAPTADHARFLSSHNPAQVKRTVLASFTDVLLLPVTIVPRTVGHVGKAVNAAFTTGSSAAVQGISMLNPQRWGAPSARDGYIQDFEKGNAGMLFEIGGDEDDEEDIQEKGGTSSRPTSMSMHSTSNSISSTLGDSSSQRSTRQSSTTSTGVTTPAPSASASTASFDKMELLLSLDIALELIHADREALKRVETFIGYPGHYGHRVRDTIEEIFVLLLQALGERHIRPGFERATDQMRAYHPEEHEESQSVAPLLQFFELAHVGDTMQSMIQVYFDKELVGPGAYGILVFVADLLRLPGVTYRSYRLPQYSCSREEALRRYPRRLCCCWHERWYRRTYEPGGTRHPEFSYLKMLGHVYVVEDAKDLAQIVRDVTRYGGAYRPEDVYEFIQRRSDWKKIEKTVDKTMYNLSFKEDCIIS</sequence>
<evidence type="ECO:0000259" key="2">
    <source>
        <dbReference type="Pfam" id="PF07393"/>
    </source>
</evidence>
<feature type="compositionally biased region" description="Low complexity" evidence="1">
    <location>
        <begin position="326"/>
        <end position="369"/>
    </location>
</feature>
<feature type="region of interest" description="Disordered" evidence="1">
    <location>
        <begin position="1"/>
        <end position="25"/>
    </location>
</feature>
<protein>
    <recommendedName>
        <fullName evidence="2">Exocyst complex component Sec10-like alpha-helical bundle domain-containing protein</fullName>
    </recommendedName>
</protein>
<dbReference type="PANTHER" id="PTHR12100">
    <property type="entry name" value="SEC10"/>
    <property type="match status" value="1"/>
</dbReference>
<dbReference type="Proteomes" id="UP001497453">
    <property type="component" value="Chromosome 5"/>
</dbReference>
<evidence type="ECO:0000256" key="1">
    <source>
        <dbReference type="SAM" id="MobiDB-lite"/>
    </source>
</evidence>
<accession>A0ABP1DNK1</accession>
<feature type="compositionally biased region" description="Acidic residues" evidence="1">
    <location>
        <begin position="306"/>
        <end position="315"/>
    </location>
</feature>
<evidence type="ECO:0000313" key="4">
    <source>
        <dbReference type="Proteomes" id="UP001497453"/>
    </source>
</evidence>
<name>A0ABP1DNK1_9APHY</name>
<gene>
    <name evidence="3" type="ORF">GFSPODELE1_LOCUS7334</name>
</gene>
<dbReference type="PANTHER" id="PTHR12100:SF1">
    <property type="entry name" value="RECYCLIN-1"/>
    <property type="match status" value="1"/>
</dbReference>
<dbReference type="InterPro" id="IPR009976">
    <property type="entry name" value="Sec10-like"/>
</dbReference>